<evidence type="ECO:0000256" key="3">
    <source>
        <dbReference type="ARBA" id="ARBA00010136"/>
    </source>
</evidence>
<feature type="binding site" evidence="14">
    <location>
        <position position="329"/>
    </location>
    <ligand>
        <name>Zn(2+)</name>
        <dbReference type="ChEBI" id="CHEBI:29105"/>
        <note>catalytic</note>
    </ligand>
</feature>
<feature type="domain" description="Peptidase M1 leukotriene A4 hydrolase/aminopeptidase C-terminal" evidence="16">
    <location>
        <begin position="491"/>
        <end position="629"/>
    </location>
</feature>
<keyword evidence="7" id="KW-0645">Protease</keyword>
<evidence type="ECO:0000256" key="13">
    <source>
        <dbReference type="PIRSR" id="PIRSR634015-2"/>
    </source>
</evidence>
<comment type="cofactor">
    <cofactor evidence="14">
        <name>Zn(2+)</name>
        <dbReference type="ChEBI" id="CHEBI:29105"/>
    </cofactor>
    <text evidence="14">Binds 1 zinc ion per subunit.</text>
</comment>
<evidence type="ECO:0000256" key="12">
    <source>
        <dbReference type="PIRSR" id="PIRSR634015-1"/>
    </source>
</evidence>
<keyword evidence="17" id="KW-0031">Aminopeptidase</keyword>
<dbReference type="SUPFAM" id="SSF63737">
    <property type="entry name" value="Leukotriene A4 hydrolase N-terminal domain"/>
    <property type="match status" value="1"/>
</dbReference>
<dbReference type="SMART" id="SM01263">
    <property type="entry name" value="Leuk-A4-hydro_C"/>
    <property type="match status" value="1"/>
</dbReference>
<dbReference type="Pfam" id="PF17900">
    <property type="entry name" value="Peptidase_M1_N"/>
    <property type="match status" value="1"/>
</dbReference>
<dbReference type="AlphaFoldDB" id="A0A1E7X4V7"/>
<feature type="binding site" evidence="13">
    <location>
        <begin position="585"/>
        <end position="587"/>
    </location>
    <ligand>
        <name>a peptide</name>
        <dbReference type="ChEBI" id="CHEBI:60466"/>
    </ligand>
</feature>
<evidence type="ECO:0000256" key="1">
    <source>
        <dbReference type="ARBA" id="ARBA00000098"/>
    </source>
</evidence>
<feature type="binding site" evidence="13">
    <location>
        <begin position="169"/>
        <end position="171"/>
    </location>
    <ligand>
        <name>a peptide</name>
        <dbReference type="ChEBI" id="CHEBI:60466"/>
    </ligand>
</feature>
<dbReference type="PRINTS" id="PR00756">
    <property type="entry name" value="ALADIPTASE"/>
</dbReference>
<evidence type="ECO:0000256" key="10">
    <source>
        <dbReference type="ARBA" id="ARBA00022833"/>
    </source>
</evidence>
<comment type="similarity">
    <text evidence="3">Belongs to the peptidase M1 family.</text>
</comment>
<dbReference type="SUPFAM" id="SSF48371">
    <property type="entry name" value="ARM repeat"/>
    <property type="match status" value="1"/>
</dbReference>
<comment type="catalytic activity">
    <reaction evidence="1">
        <text>Release of an N-terminal amino acid, Xaa-|-Yaa- from a peptide, amide or arylamide. Xaa is preferably Ala, but may be most amino acids including Pro (slow action). When a terminal hydrophobic residue is followed by a prolyl residue, the two may be released as an intact Xaa-Pro dipeptide.</text>
        <dbReference type="EC" id="3.4.11.2"/>
    </reaction>
</comment>
<sequence length="631" mass="70595">MLFCSALQTNIEKITMQIKKTLSAFVLSALMSLGVTVAHADPLSYARYDQVRTSDLYLDLKADFGRKTLSGYAELTLNWIDKTSRTLVLDTKELTISRVQVLNPDGRWTSTSYMLDKFDLQKGRALRIALPFQPQKVRVYYRTAPSAAALQWMAPAQTMSGKRPFMFSQSQDINARSWAPVQDTPAVRFTYSARIDAPTGLRVLMSADNDPAATGKGGWKFKMAQPIPSYLLAIAIGEIDVRQLGPRSAVYAEPARIEAAASELADTEKMIEAAESLYGPYRWERYDMIVLPPSFPYGGMENPRLTFLTPTMIAGDKSLVDLIAHELAHSWSGNLVTNASWKYMWLNEGFTTYVTTRIVEKIYGAEIAEMNLQVEQEEALASLATIPAAKQALATRGPDVDPSAYSDGSLIYPKGAWFLRTLEQRAGRETFDAFLRGWFDSHAFKSATTDEFVDYLKKNLLDAHPEYMAQVELDEWLYGAGIPANAVRAASPRLAALDEQRNSWLRGELPTADLNGKGWIALEWMHFLNDIDGKATAAQLRDLDQNFGLAKSGNNEIAFRFYLASVKAGYDVREPLNKFLMSVGRQKFVVPLYTALLKQPAQAAWARSVYAKARDHYHPVTQASVDKQFKK</sequence>
<dbReference type="Pfam" id="PF09127">
    <property type="entry name" value="Leuk-A4-hydro_C"/>
    <property type="match status" value="1"/>
</dbReference>
<dbReference type="InterPro" id="IPR015211">
    <property type="entry name" value="Peptidase_M1_C"/>
</dbReference>
<dbReference type="EMBL" id="LROM01000060">
    <property type="protein sequence ID" value="OFA07487.1"/>
    <property type="molecule type" value="Genomic_DNA"/>
</dbReference>
<dbReference type="InterPro" id="IPR049980">
    <property type="entry name" value="LTA4H_cat"/>
</dbReference>
<evidence type="ECO:0000256" key="5">
    <source>
        <dbReference type="ARBA" id="ARBA00015611"/>
    </source>
</evidence>
<dbReference type="InterPro" id="IPR014782">
    <property type="entry name" value="Peptidase_M1_dom"/>
</dbReference>
<feature type="active site" description="Proton acceptor" evidence="12">
    <location>
        <position position="326"/>
    </location>
</feature>
<keyword evidence="11" id="KW-0482">Metalloprotease</keyword>
<dbReference type="EC" id="3.4.11.2" evidence="4"/>
<keyword evidence="8 14" id="KW-0479">Metal-binding</keyword>
<dbReference type="Pfam" id="PF01433">
    <property type="entry name" value="Peptidase_M1"/>
    <property type="match status" value="1"/>
</dbReference>
<dbReference type="GO" id="GO:0008237">
    <property type="term" value="F:metallopeptidase activity"/>
    <property type="evidence" value="ECO:0007669"/>
    <property type="project" value="UniProtKB-KW"/>
</dbReference>
<dbReference type="PATRIC" id="fig|762836.4.peg.1278"/>
<evidence type="ECO:0000256" key="15">
    <source>
        <dbReference type="SAM" id="SignalP"/>
    </source>
</evidence>
<dbReference type="GO" id="GO:0016285">
    <property type="term" value="F:alanyl aminopeptidase activity"/>
    <property type="evidence" value="ECO:0007669"/>
    <property type="project" value="UniProtKB-EC"/>
</dbReference>
<keyword evidence="10 14" id="KW-0862">Zinc</keyword>
<dbReference type="Gene3D" id="2.60.40.1730">
    <property type="entry name" value="tricorn interacting facor f3 domain"/>
    <property type="match status" value="1"/>
</dbReference>
<keyword evidence="6" id="KW-0963">Cytoplasm</keyword>
<name>A0A1E7X4V7_9BURK</name>
<gene>
    <name evidence="17" type="primary">pepN_2</name>
    <name evidence="17" type="ORF">DUPY_12270</name>
</gene>
<dbReference type="InterPro" id="IPR016024">
    <property type="entry name" value="ARM-type_fold"/>
</dbReference>
<reference evidence="18" key="1">
    <citation type="journal article" date="2016" name="Front. Microbiol.">
        <title>Molecular Keys to the Janthinobacterium and Duganella spp. Interaction with the Plant Pathogen Fusarium graminearum.</title>
        <authorList>
            <person name="Haack F.S."/>
            <person name="Poehlein A."/>
            <person name="Kroger C."/>
            <person name="Voigt C.A."/>
            <person name="Piepenbring M."/>
            <person name="Bode H.B."/>
            <person name="Daniel R."/>
            <person name="Schafer W."/>
            <person name="Streit W.R."/>
        </authorList>
    </citation>
    <scope>NUCLEOTIDE SEQUENCE [LARGE SCALE GENOMIC DNA]</scope>
    <source>
        <strain evidence="18">T54</strain>
    </source>
</reference>
<evidence type="ECO:0000313" key="18">
    <source>
        <dbReference type="Proteomes" id="UP000175989"/>
    </source>
</evidence>
<comment type="caution">
    <text evidence="17">The sequence shown here is derived from an EMBL/GenBank/DDBJ whole genome shotgun (WGS) entry which is preliminary data.</text>
</comment>
<evidence type="ECO:0000256" key="2">
    <source>
        <dbReference type="ARBA" id="ARBA00004496"/>
    </source>
</evidence>
<dbReference type="GO" id="GO:0006508">
    <property type="term" value="P:proteolysis"/>
    <property type="evidence" value="ECO:0007669"/>
    <property type="project" value="UniProtKB-KW"/>
</dbReference>
<organism evidence="17 18">
    <name type="scientific">Duganella phyllosphaerae</name>
    <dbReference type="NCBI Taxonomy" id="762836"/>
    <lineage>
        <taxon>Bacteria</taxon>
        <taxon>Pseudomonadati</taxon>
        <taxon>Pseudomonadota</taxon>
        <taxon>Betaproteobacteria</taxon>
        <taxon>Burkholderiales</taxon>
        <taxon>Oxalobacteraceae</taxon>
        <taxon>Telluria group</taxon>
        <taxon>Duganella</taxon>
    </lineage>
</organism>
<keyword evidence="9 17" id="KW-0378">Hydrolase</keyword>
<protein>
    <recommendedName>
        <fullName evidence="5">Aminopeptidase N</fullName>
        <ecNumber evidence="4">3.4.11.2</ecNumber>
    </recommendedName>
</protein>
<comment type="subcellular location">
    <subcellularLocation>
        <location evidence="2">Cytoplasm</location>
    </subcellularLocation>
</comment>
<dbReference type="FunFam" id="3.30.2010.30:FF:000001">
    <property type="entry name" value="Leukotriene A(4) hydrolase"/>
    <property type="match status" value="1"/>
</dbReference>
<dbReference type="CDD" id="cd09599">
    <property type="entry name" value="M1_LTA4H"/>
    <property type="match status" value="1"/>
</dbReference>
<dbReference type="GO" id="GO:0008270">
    <property type="term" value="F:zinc ion binding"/>
    <property type="evidence" value="ECO:0007669"/>
    <property type="project" value="InterPro"/>
</dbReference>
<dbReference type="Gene3D" id="1.10.390.10">
    <property type="entry name" value="Neutral Protease Domain 2"/>
    <property type="match status" value="1"/>
</dbReference>
<dbReference type="InterPro" id="IPR045357">
    <property type="entry name" value="Aminopeptidase_N-like_N"/>
</dbReference>
<dbReference type="InterPro" id="IPR042097">
    <property type="entry name" value="Aminopeptidase_N-like_N_sf"/>
</dbReference>
<evidence type="ECO:0000259" key="16">
    <source>
        <dbReference type="SMART" id="SM01263"/>
    </source>
</evidence>
<evidence type="ECO:0000256" key="11">
    <source>
        <dbReference type="ARBA" id="ARBA00023049"/>
    </source>
</evidence>
<dbReference type="SUPFAM" id="SSF55486">
    <property type="entry name" value="Metalloproteases ('zincins'), catalytic domain"/>
    <property type="match status" value="1"/>
</dbReference>
<feature type="binding site" evidence="14">
    <location>
        <position position="325"/>
    </location>
    <ligand>
        <name>Zn(2+)</name>
        <dbReference type="ChEBI" id="CHEBI:29105"/>
        <note>catalytic</note>
    </ligand>
</feature>
<feature type="signal peptide" evidence="15">
    <location>
        <begin position="1"/>
        <end position="40"/>
    </location>
</feature>
<dbReference type="PANTHER" id="PTHR45726">
    <property type="entry name" value="LEUKOTRIENE A-4 HYDROLASE"/>
    <property type="match status" value="1"/>
</dbReference>
<evidence type="ECO:0000256" key="6">
    <source>
        <dbReference type="ARBA" id="ARBA00022490"/>
    </source>
</evidence>
<dbReference type="GO" id="GO:0005737">
    <property type="term" value="C:cytoplasm"/>
    <property type="evidence" value="ECO:0007669"/>
    <property type="project" value="UniProtKB-SubCell"/>
</dbReference>
<dbReference type="PANTHER" id="PTHR45726:SF3">
    <property type="entry name" value="LEUKOTRIENE A-4 HYDROLASE"/>
    <property type="match status" value="1"/>
</dbReference>
<dbReference type="InterPro" id="IPR034015">
    <property type="entry name" value="M1_LTA4H"/>
</dbReference>
<keyword evidence="18" id="KW-1185">Reference proteome</keyword>
<feature type="chain" id="PRO_5009208366" description="Aminopeptidase N" evidence="15">
    <location>
        <begin position="41"/>
        <end position="631"/>
    </location>
</feature>
<dbReference type="InterPro" id="IPR038502">
    <property type="entry name" value="M1_LTA-4_hydro/amino_C_sf"/>
</dbReference>
<dbReference type="Gene3D" id="1.25.40.320">
    <property type="entry name" value="Peptidase M1, leukotriene A4 hydrolase/aminopeptidase C-terminal domain"/>
    <property type="match status" value="1"/>
</dbReference>
<evidence type="ECO:0000256" key="8">
    <source>
        <dbReference type="ARBA" id="ARBA00022723"/>
    </source>
</evidence>
<dbReference type="InterPro" id="IPR001930">
    <property type="entry name" value="Peptidase_M1"/>
</dbReference>
<keyword evidence="15" id="KW-0732">Signal</keyword>
<evidence type="ECO:0000313" key="17">
    <source>
        <dbReference type="EMBL" id="OFA07487.1"/>
    </source>
</evidence>
<proteinExistence type="inferred from homology"/>
<dbReference type="Proteomes" id="UP000175989">
    <property type="component" value="Unassembled WGS sequence"/>
</dbReference>
<dbReference type="InterPro" id="IPR027268">
    <property type="entry name" value="Peptidase_M4/M1_CTD_sf"/>
</dbReference>
<evidence type="ECO:0000256" key="9">
    <source>
        <dbReference type="ARBA" id="ARBA00022801"/>
    </source>
</evidence>
<evidence type="ECO:0000256" key="7">
    <source>
        <dbReference type="ARBA" id="ARBA00022670"/>
    </source>
</evidence>
<feature type="binding site" evidence="13">
    <location>
        <begin position="296"/>
        <end position="301"/>
    </location>
    <ligand>
        <name>a peptide</name>
        <dbReference type="ChEBI" id="CHEBI:60466"/>
    </ligand>
</feature>
<evidence type="ECO:0000256" key="14">
    <source>
        <dbReference type="PIRSR" id="PIRSR634015-3"/>
    </source>
</evidence>
<dbReference type="Gene3D" id="3.30.2010.30">
    <property type="match status" value="1"/>
</dbReference>
<accession>A0A1E7X4V7</accession>
<feature type="binding site" evidence="14">
    <location>
        <position position="348"/>
    </location>
    <ligand>
        <name>Zn(2+)</name>
        <dbReference type="ChEBI" id="CHEBI:29105"/>
        <note>catalytic</note>
    </ligand>
</feature>
<evidence type="ECO:0000256" key="4">
    <source>
        <dbReference type="ARBA" id="ARBA00012564"/>
    </source>
</evidence>
<feature type="active site" description="Proton donor" evidence="12">
    <location>
        <position position="412"/>
    </location>
</feature>